<dbReference type="Proteomes" id="UP000060487">
    <property type="component" value="Unassembled WGS sequence"/>
</dbReference>
<gene>
    <name evidence="1" type="ORF">ASN18_0741</name>
</gene>
<evidence type="ECO:0000313" key="1">
    <source>
        <dbReference type="EMBL" id="KWT91839.1"/>
    </source>
</evidence>
<sequence>MGKNTTPSDVNEALKPTQQEAATPALYCRSVDARRVLEGMAVDPLIGMAELARDPDVDSKTRAKIYMELAQYIYEKKKAAAPEETIQMETYEERLRRIRGEDNFITCTDTTDTETQDEEYQDE</sequence>
<proteinExistence type="predicted"/>
<comment type="caution">
    <text evidence="1">The sequence shown here is derived from an EMBL/GenBank/DDBJ whole genome shotgun (WGS) entry which is preliminary data.</text>
</comment>
<name>A0ABR5SHX9_9BACT</name>
<evidence type="ECO:0000313" key="2">
    <source>
        <dbReference type="Proteomes" id="UP000060487"/>
    </source>
</evidence>
<dbReference type="RefSeq" id="WP_085051267.1">
    <property type="nucleotide sequence ID" value="NZ_LNQR01000028.1"/>
</dbReference>
<accession>A0ABR5SHX9</accession>
<dbReference type="EMBL" id="LNQR01000028">
    <property type="protein sequence ID" value="KWT91839.1"/>
    <property type="molecule type" value="Genomic_DNA"/>
</dbReference>
<organism evidence="1 2">
    <name type="scientific">Candidatus Magnetominusculus xianensis</name>
    <dbReference type="NCBI Taxonomy" id="1748249"/>
    <lineage>
        <taxon>Bacteria</taxon>
        <taxon>Pseudomonadati</taxon>
        <taxon>Nitrospirota</taxon>
        <taxon>Nitrospiria</taxon>
        <taxon>Nitrospirales</taxon>
        <taxon>Nitrospiraceae</taxon>
        <taxon>Candidatus Magnetominusculus</taxon>
    </lineage>
</organism>
<reference evidence="1 2" key="1">
    <citation type="submission" date="2015-11" db="EMBL/GenBank/DDBJ databases">
        <authorList>
            <person name="Lin W."/>
        </authorList>
    </citation>
    <scope>NUCLEOTIDE SEQUENCE [LARGE SCALE GENOMIC DNA]</scope>
    <source>
        <strain evidence="1 2">HCH-1</strain>
    </source>
</reference>
<protein>
    <submittedName>
        <fullName evidence="1">Uncharacterized protein</fullName>
    </submittedName>
</protein>
<keyword evidence="2" id="KW-1185">Reference proteome</keyword>